<dbReference type="EMBL" id="WKJD01000016">
    <property type="protein sequence ID" value="MRX44530.1"/>
    <property type="molecule type" value="Genomic_DNA"/>
</dbReference>
<dbReference type="GO" id="GO:0003677">
    <property type="term" value="F:DNA binding"/>
    <property type="evidence" value="ECO:0007669"/>
    <property type="project" value="InterPro"/>
</dbReference>
<proteinExistence type="predicted"/>
<dbReference type="AlphaFoldDB" id="A0A6L5R3H4"/>
<dbReference type="PANTHER" id="PTHR30136:SF24">
    <property type="entry name" value="HTH-TYPE TRANSCRIPTIONAL REPRESSOR ALLR"/>
    <property type="match status" value="1"/>
</dbReference>
<accession>A0A6L5R3H4</accession>
<dbReference type="GO" id="GO:0003700">
    <property type="term" value="F:DNA-binding transcription factor activity"/>
    <property type="evidence" value="ECO:0007669"/>
    <property type="project" value="TreeGrafter"/>
</dbReference>
<dbReference type="InterPro" id="IPR036388">
    <property type="entry name" value="WH-like_DNA-bd_sf"/>
</dbReference>
<dbReference type="Gene3D" id="3.30.450.40">
    <property type="match status" value="1"/>
</dbReference>
<keyword evidence="2" id="KW-0804">Transcription</keyword>
<dbReference type="SUPFAM" id="SSF55781">
    <property type="entry name" value="GAF domain-like"/>
    <property type="match status" value="1"/>
</dbReference>
<dbReference type="SUPFAM" id="SSF46785">
    <property type="entry name" value="Winged helix' DNA-binding domain"/>
    <property type="match status" value="1"/>
</dbReference>
<keyword evidence="5" id="KW-1185">Reference proteome</keyword>
<dbReference type="InterPro" id="IPR005471">
    <property type="entry name" value="Tscrpt_reg_IclR_N"/>
</dbReference>
<sequence>MRARQPKAIQHALHVLEEVARIGPGVTAQQVSRSLGMPRATAYRLLNLLVQEEYLVRLPDLSGFALGSKVTQLATLVPTPPPPRAVRRVVEELRGSVRAGVHLVRYDGGILHIVDADPDFPFSDEVRISRDPHVSALGALLLDPSRDHARMDSPIDRGRACLAVPIRDDRGTLVAGLALASTPARLADPGPARATLVDAAARLEPLLA</sequence>
<dbReference type="Gene3D" id="1.10.10.10">
    <property type="entry name" value="Winged helix-like DNA-binding domain superfamily/Winged helix DNA-binding domain"/>
    <property type="match status" value="1"/>
</dbReference>
<dbReference type="InterPro" id="IPR029016">
    <property type="entry name" value="GAF-like_dom_sf"/>
</dbReference>
<reference evidence="4 5" key="1">
    <citation type="submission" date="2019-11" db="EMBL/GenBank/DDBJ databases">
        <title>Agromyces kandeliae sp. nov., isolated from mangrove soil.</title>
        <authorList>
            <person name="Wang R."/>
        </authorList>
    </citation>
    <scope>NUCLEOTIDE SEQUENCE [LARGE SCALE GENOMIC DNA]</scope>
    <source>
        <strain evidence="4 5">Q22</strain>
    </source>
</reference>
<dbReference type="SMART" id="SM00346">
    <property type="entry name" value="HTH_ICLR"/>
    <property type="match status" value="1"/>
</dbReference>
<dbReference type="InterPro" id="IPR050707">
    <property type="entry name" value="HTH_MetabolicPath_Reg"/>
</dbReference>
<evidence type="ECO:0000259" key="3">
    <source>
        <dbReference type="PROSITE" id="PS51077"/>
    </source>
</evidence>
<evidence type="ECO:0000313" key="4">
    <source>
        <dbReference type="EMBL" id="MRX44530.1"/>
    </source>
</evidence>
<dbReference type="GO" id="GO:0045892">
    <property type="term" value="P:negative regulation of DNA-templated transcription"/>
    <property type="evidence" value="ECO:0007669"/>
    <property type="project" value="TreeGrafter"/>
</dbReference>
<dbReference type="Pfam" id="PF09339">
    <property type="entry name" value="HTH_IclR"/>
    <property type="match status" value="1"/>
</dbReference>
<dbReference type="InterPro" id="IPR036390">
    <property type="entry name" value="WH_DNA-bd_sf"/>
</dbReference>
<comment type="caution">
    <text evidence="4">The sequence shown here is derived from an EMBL/GenBank/DDBJ whole genome shotgun (WGS) entry which is preliminary data.</text>
</comment>
<dbReference type="PANTHER" id="PTHR30136">
    <property type="entry name" value="HELIX-TURN-HELIX TRANSCRIPTIONAL REGULATOR, ICLR FAMILY"/>
    <property type="match status" value="1"/>
</dbReference>
<dbReference type="PROSITE" id="PS51077">
    <property type="entry name" value="HTH_ICLR"/>
    <property type="match status" value="1"/>
</dbReference>
<evidence type="ECO:0000313" key="5">
    <source>
        <dbReference type="Proteomes" id="UP000476511"/>
    </source>
</evidence>
<feature type="domain" description="HTH iclR-type" evidence="3">
    <location>
        <begin position="6"/>
        <end position="68"/>
    </location>
</feature>
<protein>
    <submittedName>
        <fullName evidence="4">Helix-turn-helix domain-containing protein</fullName>
    </submittedName>
</protein>
<evidence type="ECO:0000256" key="2">
    <source>
        <dbReference type="ARBA" id="ARBA00023163"/>
    </source>
</evidence>
<organism evidence="4 5">
    <name type="scientific">Agromyces kandeliae</name>
    <dbReference type="NCBI Taxonomy" id="2666141"/>
    <lineage>
        <taxon>Bacteria</taxon>
        <taxon>Bacillati</taxon>
        <taxon>Actinomycetota</taxon>
        <taxon>Actinomycetes</taxon>
        <taxon>Micrococcales</taxon>
        <taxon>Microbacteriaceae</taxon>
        <taxon>Agromyces</taxon>
    </lineage>
</organism>
<dbReference type="Proteomes" id="UP000476511">
    <property type="component" value="Unassembled WGS sequence"/>
</dbReference>
<evidence type="ECO:0000256" key="1">
    <source>
        <dbReference type="ARBA" id="ARBA00023015"/>
    </source>
</evidence>
<name>A0A6L5R3H4_9MICO</name>
<keyword evidence="1" id="KW-0805">Transcription regulation</keyword>
<gene>
    <name evidence="4" type="ORF">GJR97_12440</name>
</gene>